<dbReference type="EMBL" id="SMAO01000008">
    <property type="protein sequence ID" value="TCT19450.1"/>
    <property type="molecule type" value="Genomic_DNA"/>
</dbReference>
<name>A0A4R3MSR3_9GAMM</name>
<dbReference type="InterPro" id="IPR007332">
    <property type="entry name" value="DUF411"/>
</dbReference>
<evidence type="ECO:0000313" key="2">
    <source>
        <dbReference type="Proteomes" id="UP000295717"/>
    </source>
</evidence>
<accession>A0A4R3MSR3</accession>
<reference evidence="1 2" key="1">
    <citation type="submission" date="2019-03" db="EMBL/GenBank/DDBJ databases">
        <title>Genomic Encyclopedia of Type Strains, Phase IV (KMG-IV): sequencing the most valuable type-strain genomes for metagenomic binning, comparative biology and taxonomic classification.</title>
        <authorList>
            <person name="Goeker M."/>
        </authorList>
    </citation>
    <scope>NUCLEOTIDE SEQUENCE [LARGE SCALE GENOMIC DNA]</scope>
    <source>
        <strain evidence="1 2">DSM 13587</strain>
    </source>
</reference>
<dbReference type="Proteomes" id="UP000295717">
    <property type="component" value="Unassembled WGS sequence"/>
</dbReference>
<dbReference type="AlphaFoldDB" id="A0A4R3MSR3"/>
<gene>
    <name evidence="1" type="ORF">EDC35_10856</name>
</gene>
<organism evidence="1 2">
    <name type="scientific">Thiobaca trueperi</name>
    <dbReference type="NCBI Taxonomy" id="127458"/>
    <lineage>
        <taxon>Bacteria</taxon>
        <taxon>Pseudomonadati</taxon>
        <taxon>Pseudomonadota</taxon>
        <taxon>Gammaproteobacteria</taxon>
        <taxon>Chromatiales</taxon>
        <taxon>Chromatiaceae</taxon>
        <taxon>Thiobaca</taxon>
    </lineage>
</organism>
<keyword evidence="2" id="KW-1185">Reference proteome</keyword>
<sequence length="74" mass="7801">MRSFPSARIGGYVVEGHVPAGDIRRLLAERPPVMGISAPGMPLGSPGMEGPSPAEFYQVMSFDAEGKTQVFAGH</sequence>
<dbReference type="RefSeq" id="WP_132977966.1">
    <property type="nucleotide sequence ID" value="NZ_SMAO01000008.1"/>
</dbReference>
<protein>
    <submittedName>
        <fullName evidence="1">Uncharacterized protein DUF411</fullName>
    </submittedName>
</protein>
<dbReference type="OrthoDB" id="14727at2"/>
<evidence type="ECO:0000313" key="1">
    <source>
        <dbReference type="EMBL" id="TCT19450.1"/>
    </source>
</evidence>
<comment type="caution">
    <text evidence="1">The sequence shown here is derived from an EMBL/GenBank/DDBJ whole genome shotgun (WGS) entry which is preliminary data.</text>
</comment>
<dbReference type="Pfam" id="PF04214">
    <property type="entry name" value="DUF411"/>
    <property type="match status" value="1"/>
</dbReference>
<proteinExistence type="predicted"/>